<proteinExistence type="predicted"/>
<accession>A0A833PAR1</accession>
<gene>
    <name evidence="1" type="ORF">GAK29_04705</name>
</gene>
<name>A0A833PAR1_ACIBZ</name>
<evidence type="ECO:0000313" key="1">
    <source>
        <dbReference type="EMBL" id="KAF1013661.1"/>
    </source>
</evidence>
<sequence length="290" mass="32637">MKKHVFIGILSISHSAYADLPLTVENLISDKGKVTMELGMTYGNNKVNNTKVGGYIPVQISDTSFVNVPIIKNEQLQNEYIIGNIGIKYGLLKNLDINIRTNLLYSSTRFIDINSLEKSKTNTDIADISIGANYQLLQDAKYPALVGFIETAILEKLENKNSNFSSWTAGLTTYRSYDPIVLSLTTGYKYNLKRSISENADYKPANLFFMNPQVAFSANDRISLIAGLNLKIIDNQKLNEIIVEKKRNNLDYTFGMGYGISDNSNLNLIATIRQDFNNSSEIRLNYNHKF</sequence>
<organism evidence="1 2">
    <name type="scientific">Acinetobacter bereziniae</name>
    <name type="common">Acinetobacter genomosp. 10</name>
    <dbReference type="NCBI Taxonomy" id="106648"/>
    <lineage>
        <taxon>Bacteria</taxon>
        <taxon>Pseudomonadati</taxon>
        <taxon>Pseudomonadota</taxon>
        <taxon>Gammaproteobacteria</taxon>
        <taxon>Moraxellales</taxon>
        <taxon>Moraxellaceae</taxon>
        <taxon>Acinetobacter</taxon>
    </lineage>
</organism>
<comment type="caution">
    <text evidence="1">The sequence shown here is derived from an EMBL/GenBank/DDBJ whole genome shotgun (WGS) entry which is preliminary data.</text>
</comment>
<reference evidence="2" key="1">
    <citation type="journal article" date="2020" name="MBio">
        <title>Horizontal gene transfer to a defensive symbiont with a reduced genome amongst a multipartite beetle microbiome.</title>
        <authorList>
            <person name="Waterworth S.C."/>
            <person name="Florez L.V."/>
            <person name="Rees E.R."/>
            <person name="Hertweck C."/>
            <person name="Kaltenpoth M."/>
            <person name="Kwan J.C."/>
        </authorList>
    </citation>
    <scope>NUCLEOTIDE SEQUENCE [LARGE SCALE GENOMIC DNA]</scope>
</reference>
<dbReference type="AlphaFoldDB" id="A0A833PAR1"/>
<evidence type="ECO:0000313" key="2">
    <source>
        <dbReference type="Proteomes" id="UP000490535"/>
    </source>
</evidence>
<dbReference type="Proteomes" id="UP000490535">
    <property type="component" value="Unassembled WGS sequence"/>
</dbReference>
<protein>
    <submittedName>
        <fullName evidence="1">Uncharacterized protein</fullName>
    </submittedName>
</protein>
<dbReference type="EMBL" id="WNDP01000238">
    <property type="protein sequence ID" value="KAF1013661.1"/>
    <property type="molecule type" value="Genomic_DNA"/>
</dbReference>